<reference evidence="1" key="1">
    <citation type="journal article" date="2020" name="Nature">
        <title>Giant virus diversity and host interactions through global metagenomics.</title>
        <authorList>
            <person name="Schulz F."/>
            <person name="Roux S."/>
            <person name="Paez-Espino D."/>
            <person name="Jungbluth S."/>
            <person name="Walsh D.A."/>
            <person name="Denef V.J."/>
            <person name="McMahon K.D."/>
            <person name="Konstantinidis K.T."/>
            <person name="Eloe-Fadrosh E.A."/>
            <person name="Kyrpides N.C."/>
            <person name="Woyke T."/>
        </authorList>
    </citation>
    <scope>NUCLEOTIDE SEQUENCE</scope>
    <source>
        <strain evidence="1">GVMAG-M-3300010158-60</strain>
    </source>
</reference>
<organism evidence="1">
    <name type="scientific">viral metagenome</name>
    <dbReference type="NCBI Taxonomy" id="1070528"/>
    <lineage>
        <taxon>unclassified sequences</taxon>
        <taxon>metagenomes</taxon>
        <taxon>organismal metagenomes</taxon>
    </lineage>
</organism>
<dbReference type="AlphaFoldDB" id="A0A6C0BCV1"/>
<evidence type="ECO:0000313" key="1">
    <source>
        <dbReference type="EMBL" id="QHS89399.1"/>
    </source>
</evidence>
<proteinExistence type="predicted"/>
<protein>
    <submittedName>
        <fullName evidence="1">Uncharacterized protein</fullName>
    </submittedName>
</protein>
<accession>A0A6C0BCV1</accession>
<name>A0A6C0BCV1_9ZZZZ</name>
<sequence>MSSFDLLAAIQQVIKMVPAHEGTGTIWTFPWDEKITLLTTTGLYASFFLRDVVNTHEFRCHLSQNLSNSDWEAEVHSLEHDWKVNSEGVVTRSDAYLNVTFKPSCCDECGKVVKNGRLTCLCWADEEDLKKMDIMLSRH</sequence>
<dbReference type="EMBL" id="MN739109">
    <property type="protein sequence ID" value="QHS89399.1"/>
    <property type="molecule type" value="Genomic_DNA"/>
</dbReference>